<organism evidence="3 4">
    <name type="scientific">Roseivivax marinus</name>
    <dbReference type="NCBI Taxonomy" id="1379903"/>
    <lineage>
        <taxon>Bacteria</taxon>
        <taxon>Pseudomonadati</taxon>
        <taxon>Pseudomonadota</taxon>
        <taxon>Alphaproteobacteria</taxon>
        <taxon>Rhodobacterales</taxon>
        <taxon>Roseobacteraceae</taxon>
        <taxon>Roseivivax</taxon>
    </lineage>
</organism>
<dbReference type="STRING" id="1379903.ATO8_14772"/>
<feature type="domain" description="DUF3859" evidence="2">
    <location>
        <begin position="63"/>
        <end position="161"/>
    </location>
</feature>
<dbReference type="Proteomes" id="UP000019063">
    <property type="component" value="Unassembled WGS sequence"/>
</dbReference>
<dbReference type="Pfam" id="PF12975">
    <property type="entry name" value="DUF3859"/>
    <property type="match status" value="1"/>
</dbReference>
<dbReference type="eggNOG" id="ENOG50335DR">
    <property type="taxonomic scope" value="Bacteria"/>
</dbReference>
<dbReference type="RefSeq" id="WP_051487801.1">
    <property type="nucleotide sequence ID" value="NZ_AQQW01000009.1"/>
</dbReference>
<keyword evidence="4" id="KW-1185">Reference proteome</keyword>
<evidence type="ECO:0000313" key="3">
    <source>
        <dbReference type="EMBL" id="ETW11939.1"/>
    </source>
</evidence>
<dbReference type="EMBL" id="AQQW01000009">
    <property type="protein sequence ID" value="ETW11939.1"/>
    <property type="molecule type" value="Genomic_DNA"/>
</dbReference>
<protein>
    <recommendedName>
        <fullName evidence="2">DUF3859 domain-containing protein</fullName>
    </recommendedName>
</protein>
<feature type="chain" id="PRO_5004842099" description="DUF3859 domain-containing protein" evidence="1">
    <location>
        <begin position="19"/>
        <end position="180"/>
    </location>
</feature>
<name>W4HGX0_9RHOB</name>
<gene>
    <name evidence="3" type="ORF">ATO8_14772</name>
</gene>
<evidence type="ECO:0000256" key="1">
    <source>
        <dbReference type="SAM" id="SignalP"/>
    </source>
</evidence>
<sequence length="180" mass="19357">MIRALIPLALIAALPAVAQEDTAPLRFDEERFRAVQGVFCEAPSEGELEAPGTVAGRIELFSVVPEFQWRTHVVPAVDGISFGIKTQAVRGLILDGVTITLTHPPFRESGATRQSYVTMIGGASESINAYTFDTEEERVTGTWTFTAEQNGDEIYSARFEVVPPAQAPEIAGACGSVPMS</sequence>
<dbReference type="InterPro" id="IPR024331">
    <property type="entry name" value="DUF3859"/>
</dbReference>
<evidence type="ECO:0000313" key="4">
    <source>
        <dbReference type="Proteomes" id="UP000019063"/>
    </source>
</evidence>
<accession>W4HGX0</accession>
<feature type="signal peptide" evidence="1">
    <location>
        <begin position="1"/>
        <end position="18"/>
    </location>
</feature>
<proteinExistence type="predicted"/>
<dbReference type="AlphaFoldDB" id="W4HGX0"/>
<reference evidence="3 4" key="1">
    <citation type="journal article" date="2014" name="Antonie Van Leeuwenhoek">
        <title>Roseivivax atlanticus sp. nov., isolated from surface seawater of the Atlantic Ocean.</title>
        <authorList>
            <person name="Li G."/>
            <person name="Lai Q."/>
            <person name="Liu X."/>
            <person name="Sun F."/>
            <person name="Shao Z."/>
        </authorList>
    </citation>
    <scope>NUCLEOTIDE SEQUENCE [LARGE SCALE GENOMIC DNA]</scope>
    <source>
        <strain evidence="3 4">22II-s10s</strain>
    </source>
</reference>
<evidence type="ECO:0000259" key="2">
    <source>
        <dbReference type="Pfam" id="PF12975"/>
    </source>
</evidence>
<dbReference type="PATRIC" id="fig|1317118.6.peg.3039"/>
<keyword evidence="1" id="KW-0732">Signal</keyword>
<dbReference type="Gene3D" id="2.60.40.2390">
    <property type="match status" value="1"/>
</dbReference>
<comment type="caution">
    <text evidence="3">The sequence shown here is derived from an EMBL/GenBank/DDBJ whole genome shotgun (WGS) entry which is preliminary data.</text>
</comment>